<dbReference type="RefSeq" id="WP_151966299.1">
    <property type="nucleotide sequence ID" value="NZ_AP019860.1"/>
</dbReference>
<dbReference type="PANTHER" id="PTHR10695">
    <property type="entry name" value="DEPHOSPHO-COA KINASE-RELATED"/>
    <property type="match status" value="1"/>
</dbReference>
<feature type="binding site" evidence="5">
    <location>
        <begin position="25"/>
        <end position="30"/>
    </location>
    <ligand>
        <name>ATP</name>
        <dbReference type="ChEBI" id="CHEBI:30616"/>
    </ligand>
</feature>
<sequence length="240" mass="27769">MESLDVFRFNNRENLLILGVMGGIASGKTTVTNEFAKYGAHVINADLVVREILQEKNTQQQIGETFPHIFPNANFDKKLLAQHVFSSRDNLKKLESILHPLVRLRIKNMLEDIASKGKEKVVVETGPDLKLEDKDAKLAFVDTHMKVHHEKTVVIIDAPLLWENGLHQGVDTLIFIDTPIELRRKRAETNRGWNNDELDRREKFQSDLLVKKQNSNYVIENENQQKMEQQVKDIWLQLPR</sequence>
<dbReference type="GO" id="GO:0005524">
    <property type="term" value="F:ATP binding"/>
    <property type="evidence" value="ECO:0007669"/>
    <property type="project" value="UniProtKB-UniRule"/>
</dbReference>
<keyword evidence="5" id="KW-0808">Transferase</keyword>
<keyword evidence="5" id="KW-0963">Cytoplasm</keyword>
<comment type="catalytic activity">
    <reaction evidence="5">
        <text>3'-dephospho-CoA + ATP = ADP + CoA + H(+)</text>
        <dbReference type="Rhea" id="RHEA:18245"/>
        <dbReference type="ChEBI" id="CHEBI:15378"/>
        <dbReference type="ChEBI" id="CHEBI:30616"/>
        <dbReference type="ChEBI" id="CHEBI:57287"/>
        <dbReference type="ChEBI" id="CHEBI:57328"/>
        <dbReference type="ChEBI" id="CHEBI:456216"/>
        <dbReference type="EC" id="2.7.1.24"/>
    </reaction>
</comment>
<keyword evidence="8" id="KW-1185">Reference proteome</keyword>
<dbReference type="InterPro" id="IPR027417">
    <property type="entry name" value="P-loop_NTPase"/>
</dbReference>
<dbReference type="GO" id="GO:0015937">
    <property type="term" value="P:coenzyme A biosynthetic process"/>
    <property type="evidence" value="ECO:0007669"/>
    <property type="project" value="UniProtKB-UniRule"/>
</dbReference>
<dbReference type="AlphaFoldDB" id="A0A5S9II92"/>
<dbReference type="KEGG" id="uam:UABAM_00384"/>
<reference evidence="7 8" key="1">
    <citation type="submission" date="2019-08" db="EMBL/GenBank/DDBJ databases">
        <title>Complete genome sequence of Candidatus Uab amorphum.</title>
        <authorList>
            <person name="Shiratori T."/>
            <person name="Suzuki S."/>
            <person name="Kakizawa Y."/>
            <person name="Ishida K."/>
        </authorList>
    </citation>
    <scope>NUCLEOTIDE SEQUENCE [LARGE SCALE GENOMIC DNA]</scope>
    <source>
        <strain evidence="7 8">SRT547</strain>
    </source>
</reference>
<dbReference type="PROSITE" id="PS51219">
    <property type="entry name" value="DPCK"/>
    <property type="match status" value="1"/>
</dbReference>
<keyword evidence="3 5" id="KW-0067">ATP-binding</keyword>
<keyword evidence="4 5" id="KW-0173">Coenzyme A biosynthesis</keyword>
<comment type="function">
    <text evidence="5">Catalyzes the phosphorylation of the 3'-hydroxyl group of dephosphocoenzyme A to form coenzyme A.</text>
</comment>
<evidence type="ECO:0000256" key="2">
    <source>
        <dbReference type="ARBA" id="ARBA00022741"/>
    </source>
</evidence>
<dbReference type="Pfam" id="PF01121">
    <property type="entry name" value="CoaE"/>
    <property type="match status" value="2"/>
</dbReference>
<name>A0A5S9II92_UABAM</name>
<proteinExistence type="inferred from homology"/>
<organism evidence="7 8">
    <name type="scientific">Uabimicrobium amorphum</name>
    <dbReference type="NCBI Taxonomy" id="2596890"/>
    <lineage>
        <taxon>Bacteria</taxon>
        <taxon>Pseudomonadati</taxon>
        <taxon>Planctomycetota</taxon>
        <taxon>Candidatus Uabimicrobiia</taxon>
        <taxon>Candidatus Uabimicrobiales</taxon>
        <taxon>Candidatus Uabimicrobiaceae</taxon>
        <taxon>Candidatus Uabimicrobium</taxon>
    </lineage>
</organism>
<dbReference type="GO" id="GO:0005737">
    <property type="term" value="C:cytoplasm"/>
    <property type="evidence" value="ECO:0007669"/>
    <property type="project" value="UniProtKB-SubCell"/>
</dbReference>
<dbReference type="UniPathway" id="UPA00241">
    <property type="reaction ID" value="UER00356"/>
</dbReference>
<comment type="pathway">
    <text evidence="5">Cofactor biosynthesis; coenzyme A biosynthesis; CoA from (R)-pantothenate: step 5/5.</text>
</comment>
<comment type="similarity">
    <text evidence="1 5">Belongs to the CoaE family.</text>
</comment>
<dbReference type="GO" id="GO:0004140">
    <property type="term" value="F:dephospho-CoA kinase activity"/>
    <property type="evidence" value="ECO:0007669"/>
    <property type="project" value="UniProtKB-UniRule"/>
</dbReference>
<dbReference type="Gene3D" id="3.40.50.300">
    <property type="entry name" value="P-loop containing nucleotide triphosphate hydrolases"/>
    <property type="match status" value="1"/>
</dbReference>
<evidence type="ECO:0000313" key="8">
    <source>
        <dbReference type="Proteomes" id="UP000326354"/>
    </source>
</evidence>
<keyword evidence="5 7" id="KW-0418">Kinase</keyword>
<dbReference type="OrthoDB" id="9812943at2"/>
<gene>
    <name evidence="5" type="primary">coaE</name>
    <name evidence="7" type="ORF">UABAM_00384</name>
</gene>
<evidence type="ECO:0000256" key="5">
    <source>
        <dbReference type="HAMAP-Rule" id="MF_00376"/>
    </source>
</evidence>
<protein>
    <recommendedName>
        <fullName evidence="5 6">Dephospho-CoA kinase</fullName>
        <ecNumber evidence="5 6">2.7.1.24</ecNumber>
    </recommendedName>
    <alternativeName>
        <fullName evidence="5">Dephosphocoenzyme A kinase</fullName>
    </alternativeName>
</protein>
<dbReference type="NCBIfam" id="TIGR00152">
    <property type="entry name" value="dephospho-CoA kinase"/>
    <property type="match status" value="1"/>
</dbReference>
<dbReference type="SUPFAM" id="SSF52540">
    <property type="entry name" value="P-loop containing nucleoside triphosphate hydrolases"/>
    <property type="match status" value="1"/>
</dbReference>
<evidence type="ECO:0000256" key="1">
    <source>
        <dbReference type="ARBA" id="ARBA00009018"/>
    </source>
</evidence>
<dbReference type="EC" id="2.7.1.24" evidence="5 6"/>
<keyword evidence="2 5" id="KW-0547">Nucleotide-binding</keyword>
<evidence type="ECO:0000313" key="7">
    <source>
        <dbReference type="EMBL" id="BBM82041.1"/>
    </source>
</evidence>
<dbReference type="HAMAP" id="MF_00376">
    <property type="entry name" value="Dephospho_CoA_kinase"/>
    <property type="match status" value="1"/>
</dbReference>
<evidence type="ECO:0000256" key="3">
    <source>
        <dbReference type="ARBA" id="ARBA00022840"/>
    </source>
</evidence>
<evidence type="ECO:0000256" key="4">
    <source>
        <dbReference type="ARBA" id="ARBA00022993"/>
    </source>
</evidence>
<evidence type="ECO:0000256" key="6">
    <source>
        <dbReference type="NCBIfam" id="TIGR00152"/>
    </source>
</evidence>
<dbReference type="Proteomes" id="UP000326354">
    <property type="component" value="Chromosome"/>
</dbReference>
<dbReference type="PANTHER" id="PTHR10695:SF46">
    <property type="entry name" value="BIFUNCTIONAL COENZYME A SYNTHASE-RELATED"/>
    <property type="match status" value="1"/>
</dbReference>
<comment type="subcellular location">
    <subcellularLocation>
        <location evidence="5">Cytoplasm</location>
    </subcellularLocation>
</comment>
<accession>A0A5S9II92</accession>
<dbReference type="InterPro" id="IPR001977">
    <property type="entry name" value="Depp_CoAkinase"/>
</dbReference>
<dbReference type="CDD" id="cd02022">
    <property type="entry name" value="DPCK"/>
    <property type="match status" value="1"/>
</dbReference>
<dbReference type="EMBL" id="AP019860">
    <property type="protein sequence ID" value="BBM82041.1"/>
    <property type="molecule type" value="Genomic_DNA"/>
</dbReference>